<dbReference type="PROSITE" id="PS51257">
    <property type="entry name" value="PROKAR_LIPOPROTEIN"/>
    <property type="match status" value="1"/>
</dbReference>
<gene>
    <name evidence="1" type="ORF">FC093_06135</name>
</gene>
<accession>A0A4U3L547</accession>
<evidence type="ECO:0000313" key="1">
    <source>
        <dbReference type="EMBL" id="TKK70321.1"/>
    </source>
</evidence>
<reference evidence="1 2" key="1">
    <citation type="submission" date="2019-05" db="EMBL/GenBank/DDBJ databases">
        <title>Panacibacter sp. strain 17mud1-8 Genome sequencing and assembly.</title>
        <authorList>
            <person name="Chhetri G."/>
        </authorList>
    </citation>
    <scope>NUCLEOTIDE SEQUENCE [LARGE SCALE GENOMIC DNA]</scope>
    <source>
        <strain evidence="1 2">17mud1-8</strain>
    </source>
</reference>
<dbReference type="Proteomes" id="UP000305848">
    <property type="component" value="Unassembled WGS sequence"/>
</dbReference>
<evidence type="ECO:0000313" key="2">
    <source>
        <dbReference type="Proteomes" id="UP000305848"/>
    </source>
</evidence>
<keyword evidence="2" id="KW-1185">Reference proteome</keyword>
<name>A0A4U3L547_9BACT</name>
<organism evidence="1 2">
    <name type="scientific">Ilyomonas limi</name>
    <dbReference type="NCBI Taxonomy" id="2575867"/>
    <lineage>
        <taxon>Bacteria</taxon>
        <taxon>Pseudomonadati</taxon>
        <taxon>Bacteroidota</taxon>
        <taxon>Chitinophagia</taxon>
        <taxon>Chitinophagales</taxon>
        <taxon>Chitinophagaceae</taxon>
        <taxon>Ilyomonas</taxon>
    </lineage>
</organism>
<proteinExistence type="predicted"/>
<dbReference type="AlphaFoldDB" id="A0A4U3L547"/>
<dbReference type="RefSeq" id="WP_137260866.1">
    <property type="nucleotide sequence ID" value="NZ_SZQL01000003.1"/>
</dbReference>
<sequence length="201" mass="22332">MKLQKYSIMSLLGFGIGALTGLLFSLTACKNSNSDSIAGKQTDVDTNFTFGTKNTVSTDDQKREFEKILGQPVDPVEVKNLVINFRKIYCSNSTTDKQIPYAVCFTISELRALFHLIDSDLNNIPVDKRGVAFMIGLYPQNETSYRKNRATIIAVATKFEKSGTQEGRVTTLDNEVIHLLKPSIPVTIANTRAYDVGHIYP</sequence>
<comment type="caution">
    <text evidence="1">The sequence shown here is derived from an EMBL/GenBank/DDBJ whole genome shotgun (WGS) entry which is preliminary data.</text>
</comment>
<protein>
    <submittedName>
        <fullName evidence="1">Uncharacterized protein</fullName>
    </submittedName>
</protein>
<dbReference type="EMBL" id="SZQL01000003">
    <property type="protein sequence ID" value="TKK70321.1"/>
    <property type="molecule type" value="Genomic_DNA"/>
</dbReference>